<protein>
    <recommendedName>
        <fullName evidence="4">Esterase</fullName>
    </recommendedName>
</protein>
<dbReference type="PANTHER" id="PTHR48098">
    <property type="entry name" value="ENTEROCHELIN ESTERASE-RELATED"/>
    <property type="match status" value="1"/>
</dbReference>
<evidence type="ECO:0000256" key="1">
    <source>
        <dbReference type="SAM" id="SignalP"/>
    </source>
</evidence>
<dbReference type="InterPro" id="IPR050583">
    <property type="entry name" value="Mycobacterial_A85_antigen"/>
</dbReference>
<dbReference type="InterPro" id="IPR029058">
    <property type="entry name" value="AB_hydrolase_fold"/>
</dbReference>
<accession>A0A9E6XXY8</accession>
<dbReference type="Gene3D" id="3.40.50.1820">
    <property type="entry name" value="alpha/beta hydrolase"/>
    <property type="match status" value="1"/>
</dbReference>
<feature type="signal peptide" evidence="1">
    <location>
        <begin position="1"/>
        <end position="20"/>
    </location>
</feature>
<name>A0A9E6XXY8_9ACTN</name>
<dbReference type="PANTHER" id="PTHR48098:SF1">
    <property type="entry name" value="DIACYLGLYCEROL ACYLTRANSFERASE_MYCOLYLTRANSFERASE AG85A"/>
    <property type="match status" value="1"/>
</dbReference>
<evidence type="ECO:0000313" key="3">
    <source>
        <dbReference type="Proteomes" id="UP001162834"/>
    </source>
</evidence>
<dbReference type="AlphaFoldDB" id="A0A9E6XXY8"/>
<organism evidence="2 3">
    <name type="scientific">Capillimicrobium parvum</name>
    <dbReference type="NCBI Taxonomy" id="2884022"/>
    <lineage>
        <taxon>Bacteria</taxon>
        <taxon>Bacillati</taxon>
        <taxon>Actinomycetota</taxon>
        <taxon>Thermoleophilia</taxon>
        <taxon>Solirubrobacterales</taxon>
        <taxon>Capillimicrobiaceae</taxon>
        <taxon>Capillimicrobium</taxon>
    </lineage>
</organism>
<dbReference type="Proteomes" id="UP001162834">
    <property type="component" value="Chromosome"/>
</dbReference>
<dbReference type="Pfam" id="PF00756">
    <property type="entry name" value="Esterase"/>
    <property type="match status" value="1"/>
</dbReference>
<keyword evidence="3" id="KW-1185">Reference proteome</keyword>
<gene>
    <name evidence="2" type="ORF">DSM104329_02955</name>
</gene>
<evidence type="ECO:0000313" key="2">
    <source>
        <dbReference type="EMBL" id="UGS36549.1"/>
    </source>
</evidence>
<dbReference type="GO" id="GO:0016747">
    <property type="term" value="F:acyltransferase activity, transferring groups other than amino-acyl groups"/>
    <property type="evidence" value="ECO:0007669"/>
    <property type="project" value="TreeGrafter"/>
</dbReference>
<feature type="chain" id="PRO_5038985647" description="Esterase" evidence="1">
    <location>
        <begin position="21"/>
        <end position="269"/>
    </location>
</feature>
<keyword evidence="1" id="KW-0732">Signal</keyword>
<reference evidence="2" key="1">
    <citation type="journal article" date="2022" name="Int. J. Syst. Evol. Microbiol.">
        <title>Pseudomonas aegrilactucae sp. nov. and Pseudomonas morbosilactucae sp. nov., pathogens causing bacterial rot of lettuce in Japan.</title>
        <authorList>
            <person name="Sawada H."/>
            <person name="Fujikawa T."/>
            <person name="Satou M."/>
        </authorList>
    </citation>
    <scope>NUCLEOTIDE SEQUENCE</scope>
    <source>
        <strain evidence="2">0166_1</strain>
    </source>
</reference>
<sequence length="269" mass="28614">MLAVSAVAAVAALTVLPRLGGVVSTGAPGAHGATIERFDVHSRYVHDTLPQVAAAPAGGGAGRPLLVFLHGRGGRGPESDSNAAFYAALGKLGDRAPNVLFANGGDHSYYHRRGSGDWNRYMLDEVIPEAVRRLHADPKRIAIGGISMGGFGAYQLARQRPRTFCAVGGHSAALWRAGGETPAGAFDDARDFARNDLIALSRARGRAPWGRARLWLDGGTGDPFRSAGDAFAAALHIPMHHWPGGHDGSYWRAHYVRYLRFYAAALARC</sequence>
<dbReference type="EMBL" id="CP087164">
    <property type="protein sequence ID" value="UGS36549.1"/>
    <property type="molecule type" value="Genomic_DNA"/>
</dbReference>
<dbReference type="RefSeq" id="WP_259310616.1">
    <property type="nucleotide sequence ID" value="NZ_CP087164.1"/>
</dbReference>
<proteinExistence type="predicted"/>
<evidence type="ECO:0008006" key="4">
    <source>
        <dbReference type="Google" id="ProtNLM"/>
    </source>
</evidence>
<dbReference type="SUPFAM" id="SSF53474">
    <property type="entry name" value="alpha/beta-Hydrolases"/>
    <property type="match status" value="1"/>
</dbReference>
<dbReference type="KEGG" id="sbae:DSM104329_02955"/>
<dbReference type="InterPro" id="IPR000801">
    <property type="entry name" value="Esterase-like"/>
</dbReference>